<dbReference type="PROSITE" id="PS51702">
    <property type="entry name" value="HTH_MU"/>
    <property type="match status" value="1"/>
</dbReference>
<dbReference type="AlphaFoldDB" id="A0A921NSR9"/>
<evidence type="ECO:0000259" key="1">
    <source>
        <dbReference type="PROSITE" id="PS51702"/>
    </source>
</evidence>
<dbReference type="GO" id="GO:0003677">
    <property type="term" value="F:DNA binding"/>
    <property type="evidence" value="ECO:0007669"/>
    <property type="project" value="InterPro"/>
</dbReference>
<comment type="caution">
    <text evidence="2">The sequence shown here is derived from an EMBL/GenBank/DDBJ whole genome shotgun (WGS) entry which is preliminary data.</text>
</comment>
<keyword evidence="3" id="KW-1185">Reference proteome</keyword>
<organism evidence="2 3">
    <name type="scientific">Profundibacterium mesophilum KAUST100406-0324</name>
    <dbReference type="NCBI Taxonomy" id="1037889"/>
    <lineage>
        <taxon>Bacteria</taxon>
        <taxon>Pseudomonadati</taxon>
        <taxon>Pseudomonadota</taxon>
        <taxon>Alphaproteobacteria</taxon>
        <taxon>Rhodobacterales</taxon>
        <taxon>Roseobacteraceae</taxon>
        <taxon>Profundibacterium</taxon>
    </lineage>
</organism>
<feature type="non-terminal residue" evidence="2">
    <location>
        <position position="138"/>
    </location>
</feature>
<dbReference type="Pfam" id="PF02316">
    <property type="entry name" value="HTH_Tnp_Mu_1"/>
    <property type="match status" value="1"/>
</dbReference>
<dbReference type="InterPro" id="IPR009061">
    <property type="entry name" value="DNA-bd_dom_put_sf"/>
</dbReference>
<accession>A0A921NSR9</accession>
<dbReference type="Gene3D" id="1.10.10.10">
    <property type="entry name" value="Winged helix-like DNA-binding domain superfamily/Winged helix DNA-binding domain"/>
    <property type="match status" value="1"/>
</dbReference>
<dbReference type="InterPro" id="IPR003314">
    <property type="entry name" value="Mu-type_HTH"/>
</dbReference>
<protein>
    <submittedName>
        <fullName evidence="2">Mu-like prophage FluMu transposase A</fullName>
    </submittedName>
</protein>
<evidence type="ECO:0000313" key="2">
    <source>
        <dbReference type="EMBL" id="KAF0674381.1"/>
    </source>
</evidence>
<name>A0A921NSR9_9RHOB</name>
<feature type="domain" description="HTH Mu-type" evidence="1">
    <location>
        <begin position="9"/>
        <end position="80"/>
    </location>
</feature>
<reference evidence="2" key="1">
    <citation type="submission" date="2013-03" db="EMBL/GenBank/DDBJ databases">
        <title>Genome Sequence of the Profundibacterium mesophilum strain KAUST100406-0324T from Red Sea, a novel genus in the family Rhodobacteraceae.</title>
        <authorList>
            <person name="Essack M."/>
            <person name="Alam I."/>
            <person name="Lafi F."/>
            <person name="Alawi W."/>
            <person name="Kamanu F."/>
            <person name="Al-Suwailem A."/>
            <person name="Lee O.O."/>
            <person name="Xu Y."/>
            <person name="Bajic V."/>
            <person name="Qian P.-Y."/>
            <person name="Archer J."/>
        </authorList>
    </citation>
    <scope>NUCLEOTIDE SEQUENCE</scope>
    <source>
        <strain evidence="2">KAUST100406-0324</strain>
    </source>
</reference>
<dbReference type="InterPro" id="IPR036388">
    <property type="entry name" value="WH-like_DNA-bd_sf"/>
</dbReference>
<dbReference type="RefSeq" id="WP_268892439.1">
    <property type="nucleotide sequence ID" value="NZ_APKE01000080.1"/>
</dbReference>
<evidence type="ECO:0000313" key="3">
    <source>
        <dbReference type="Proteomes" id="UP000698242"/>
    </source>
</evidence>
<dbReference type="SUPFAM" id="SSF46955">
    <property type="entry name" value="Putative DNA-binding domain"/>
    <property type="match status" value="1"/>
</dbReference>
<gene>
    <name evidence="2" type="ORF">PMES_03323</name>
</gene>
<sequence>MSAPHPSQIWWSAAELAEAAMPDMPATKRRVNALVEREGWKAQSAHARKRAGRGGGWEFHWQLLPLRARQRLLREAAIAQERAPAPGAQTEDDRAARHAAFEALPEAAKAEARFRLRVVQAVMASTRSGLTRSQAVTQ</sequence>
<proteinExistence type="predicted"/>
<dbReference type="Proteomes" id="UP000698242">
    <property type="component" value="Unassembled WGS sequence"/>
</dbReference>
<dbReference type="EMBL" id="APKE01000080">
    <property type="protein sequence ID" value="KAF0674381.1"/>
    <property type="molecule type" value="Genomic_DNA"/>
</dbReference>